<dbReference type="RefSeq" id="WP_014413580.1">
    <property type="nucleotide sequence ID" value="NC_017059.1"/>
</dbReference>
<name>H6SN64_PARPM</name>
<keyword evidence="2" id="KW-0408">Iron</keyword>
<reference evidence="5 6" key="1">
    <citation type="submission" date="2012-02" db="EMBL/GenBank/DDBJ databases">
        <title>Shotgun genome sequence of Phaeospirillum photometricum DSM 122.</title>
        <authorList>
            <person name="Duquesne K."/>
            <person name="Sturgis J."/>
        </authorList>
    </citation>
    <scope>NUCLEOTIDE SEQUENCE [LARGE SCALE GENOMIC DNA]</scope>
    <source>
        <strain evidence="6">DSM122</strain>
    </source>
</reference>
<keyword evidence="3" id="KW-0411">Iron-sulfur</keyword>
<evidence type="ECO:0000313" key="6">
    <source>
        <dbReference type="Proteomes" id="UP000033220"/>
    </source>
</evidence>
<dbReference type="AlphaFoldDB" id="H6SN64"/>
<dbReference type="GO" id="GO:0046872">
    <property type="term" value="F:metal ion binding"/>
    <property type="evidence" value="ECO:0007669"/>
    <property type="project" value="UniProtKB-KW"/>
</dbReference>
<dbReference type="OrthoDB" id="9800445at2"/>
<dbReference type="SUPFAM" id="SSF54862">
    <property type="entry name" value="4Fe-4S ferredoxins"/>
    <property type="match status" value="1"/>
</dbReference>
<dbReference type="eggNOG" id="COG1145">
    <property type="taxonomic scope" value="Bacteria"/>
</dbReference>
<dbReference type="InterPro" id="IPR017900">
    <property type="entry name" value="4Fe4S_Fe_S_CS"/>
</dbReference>
<keyword evidence="1" id="KW-0479">Metal-binding</keyword>
<keyword evidence="6" id="KW-1185">Reference proteome</keyword>
<gene>
    <name evidence="5" type="ORF">RSPPHO_00314</name>
</gene>
<dbReference type="EMBL" id="HE663493">
    <property type="protein sequence ID" value="CCG06940.1"/>
    <property type="molecule type" value="Genomic_DNA"/>
</dbReference>
<dbReference type="HOGENOM" id="CLU_139698_11_0_5"/>
<dbReference type="GO" id="GO:0051536">
    <property type="term" value="F:iron-sulfur cluster binding"/>
    <property type="evidence" value="ECO:0007669"/>
    <property type="project" value="UniProtKB-KW"/>
</dbReference>
<protein>
    <submittedName>
        <fullName evidence="5">4Fe-4S ferredoxin, iron-sulfur binding</fullName>
    </submittedName>
</protein>
<sequence>MALKINTNSCTSCGACEFECPNGAISMKGDAYVIKAALCSECDGESPQKCVAVCPADACVPV</sequence>
<dbReference type="InterPro" id="IPR017896">
    <property type="entry name" value="4Fe4S_Fe-S-bd"/>
</dbReference>
<feature type="domain" description="4Fe-4S ferredoxin-type" evidence="4">
    <location>
        <begin position="1"/>
        <end position="30"/>
    </location>
</feature>
<evidence type="ECO:0000259" key="4">
    <source>
        <dbReference type="PROSITE" id="PS51379"/>
    </source>
</evidence>
<dbReference type="Pfam" id="PF00037">
    <property type="entry name" value="Fer4"/>
    <property type="match status" value="1"/>
</dbReference>
<dbReference type="Gene3D" id="3.30.70.20">
    <property type="match status" value="1"/>
</dbReference>
<organism evidence="5 6">
    <name type="scientific">Pararhodospirillum photometricum DSM 122</name>
    <dbReference type="NCBI Taxonomy" id="1150469"/>
    <lineage>
        <taxon>Bacteria</taxon>
        <taxon>Pseudomonadati</taxon>
        <taxon>Pseudomonadota</taxon>
        <taxon>Alphaproteobacteria</taxon>
        <taxon>Rhodospirillales</taxon>
        <taxon>Rhodospirillaceae</taxon>
        <taxon>Pararhodospirillum</taxon>
    </lineage>
</organism>
<dbReference type="Proteomes" id="UP000033220">
    <property type="component" value="Chromosome DSM 122"/>
</dbReference>
<evidence type="ECO:0000256" key="2">
    <source>
        <dbReference type="ARBA" id="ARBA00023004"/>
    </source>
</evidence>
<evidence type="ECO:0000256" key="3">
    <source>
        <dbReference type="ARBA" id="ARBA00023014"/>
    </source>
</evidence>
<dbReference type="PATRIC" id="fig|1150469.3.peg.370"/>
<dbReference type="PROSITE" id="PS00198">
    <property type="entry name" value="4FE4S_FER_1"/>
    <property type="match status" value="1"/>
</dbReference>
<evidence type="ECO:0000256" key="1">
    <source>
        <dbReference type="ARBA" id="ARBA00022723"/>
    </source>
</evidence>
<proteinExistence type="predicted"/>
<evidence type="ECO:0000313" key="5">
    <source>
        <dbReference type="EMBL" id="CCG06940.1"/>
    </source>
</evidence>
<dbReference type="STRING" id="1150469.RSPPHO_00314"/>
<dbReference type="PROSITE" id="PS51379">
    <property type="entry name" value="4FE4S_FER_2"/>
    <property type="match status" value="1"/>
</dbReference>
<accession>H6SN64</accession>
<dbReference type="KEGG" id="rpm:RSPPHO_00314"/>